<gene>
    <name evidence="1" type="ORF">BpHYR1_023876</name>
</gene>
<organism evidence="1 2">
    <name type="scientific">Brachionus plicatilis</name>
    <name type="common">Marine rotifer</name>
    <name type="synonym">Brachionus muelleri</name>
    <dbReference type="NCBI Taxonomy" id="10195"/>
    <lineage>
        <taxon>Eukaryota</taxon>
        <taxon>Metazoa</taxon>
        <taxon>Spiralia</taxon>
        <taxon>Gnathifera</taxon>
        <taxon>Rotifera</taxon>
        <taxon>Eurotatoria</taxon>
        <taxon>Monogononta</taxon>
        <taxon>Pseudotrocha</taxon>
        <taxon>Ploima</taxon>
        <taxon>Brachionidae</taxon>
        <taxon>Brachionus</taxon>
    </lineage>
</organism>
<evidence type="ECO:0000313" key="1">
    <source>
        <dbReference type="EMBL" id="RNA12782.1"/>
    </source>
</evidence>
<name>A0A3M7QN71_BRAPC</name>
<reference evidence="1 2" key="1">
    <citation type="journal article" date="2018" name="Sci. Rep.">
        <title>Genomic signatures of local adaptation to the degree of environmental predictability in rotifers.</title>
        <authorList>
            <person name="Franch-Gras L."/>
            <person name="Hahn C."/>
            <person name="Garcia-Roger E.M."/>
            <person name="Carmona M.J."/>
            <person name="Serra M."/>
            <person name="Gomez A."/>
        </authorList>
    </citation>
    <scope>NUCLEOTIDE SEQUENCE [LARGE SCALE GENOMIC DNA]</scope>
    <source>
        <strain evidence="1">HYR1</strain>
    </source>
</reference>
<comment type="caution">
    <text evidence="1">The sequence shown here is derived from an EMBL/GenBank/DDBJ whole genome shotgun (WGS) entry which is preliminary data.</text>
</comment>
<accession>A0A3M7QN71</accession>
<keyword evidence="2" id="KW-1185">Reference proteome</keyword>
<dbReference type="EMBL" id="REGN01005615">
    <property type="protein sequence ID" value="RNA12782.1"/>
    <property type="molecule type" value="Genomic_DNA"/>
</dbReference>
<proteinExistence type="predicted"/>
<dbReference type="Proteomes" id="UP000276133">
    <property type="component" value="Unassembled WGS sequence"/>
</dbReference>
<sequence>MLRYKKAYANHDFEILVDNARTHTAVKIDINKFNKGIGGKAMPEVTGAEWIDEKGNFKVLGLFFADGENKGKCKGLKIIAEELGFKDTNKSSLRLKICSKSIQNKSKATNVSHTKISNGAITESDQHEPTMPTIIEDIAGNLNERD</sequence>
<dbReference type="AlphaFoldDB" id="A0A3M7QN71"/>
<evidence type="ECO:0000313" key="2">
    <source>
        <dbReference type="Proteomes" id="UP000276133"/>
    </source>
</evidence>
<protein>
    <submittedName>
        <fullName evidence="1">Uncharacterized protein</fullName>
    </submittedName>
</protein>
<dbReference type="OrthoDB" id="10036531at2759"/>